<protein>
    <recommendedName>
        <fullName evidence="3">Dihydrolipoamide acetyltransferase component of pyruvate dehydrogenase complex</fullName>
        <ecNumber evidence="3">2.3.1.-</ecNumber>
    </recommendedName>
</protein>
<dbReference type="Pfam" id="PF02817">
    <property type="entry name" value="E3_binding"/>
    <property type="match status" value="1"/>
</dbReference>
<dbReference type="Gene3D" id="2.40.50.100">
    <property type="match status" value="1"/>
</dbReference>
<comment type="caution">
    <text evidence="6">The sequence shown here is derived from an EMBL/GenBank/DDBJ whole genome shotgun (WGS) entry which is preliminary data.</text>
</comment>
<evidence type="ECO:0000259" key="4">
    <source>
        <dbReference type="PROSITE" id="PS50968"/>
    </source>
</evidence>
<dbReference type="InterPro" id="IPR011053">
    <property type="entry name" value="Single_hybrid_motif"/>
</dbReference>
<dbReference type="SUPFAM" id="SSF47005">
    <property type="entry name" value="Peripheral subunit-binding domain of 2-oxo acid dehydrogenase complex"/>
    <property type="match status" value="1"/>
</dbReference>
<dbReference type="SUPFAM" id="SSF52777">
    <property type="entry name" value="CoA-dependent acyltransferases"/>
    <property type="match status" value="1"/>
</dbReference>
<sequence>MTDGTIIAWHKKPGEKVNSGDMLCEIQTDKAVVAMDADEDGTMAKIFLEAGSQNIPIGTVIGVIASEDENWEEVASNAKQPKVESASPAPVESVKEEIKPTAPSHSSNDLMGPAARLLIEKHKLNATEIVSSGPHNIILKSDVLSFLDKQPTTQATAVSGADLSESIIIPLTSMRSTIAKRLTESKKTIPHLYTRATFSIKQLDKLRKLVKSGGIKVSLNDLVVKACALSLLAVPEMNAITKVGPGDQYVLQMQPNVDICVAVATPSGLITPIVKNADQLPVSGINQKVKELSDKAKANALKPEEFMGGSFTISNLGMFGIREFTAIINLPQVAILAVGGSCNVLDAEHWKADKQMTITLSTDARVIDEVTASNFLRHVAFFLMHNPRALVSDDADAQALVPLDFAHHAGSSSVDQFQSEQLHGLL</sequence>
<dbReference type="InterPro" id="IPR000089">
    <property type="entry name" value="Biotin_lipoyl"/>
</dbReference>
<proteinExistence type="inferred from homology"/>
<dbReference type="PROSITE" id="PS50968">
    <property type="entry name" value="BIOTINYL_LIPOYL"/>
    <property type="match status" value="1"/>
</dbReference>
<dbReference type="SUPFAM" id="SSF51230">
    <property type="entry name" value="Single hybrid motif"/>
    <property type="match status" value="1"/>
</dbReference>
<evidence type="ECO:0000256" key="1">
    <source>
        <dbReference type="ARBA" id="ARBA00007317"/>
    </source>
</evidence>
<dbReference type="PANTHER" id="PTHR23151:SF90">
    <property type="entry name" value="DIHYDROLIPOYLLYSINE-RESIDUE ACETYLTRANSFERASE COMPONENT OF PYRUVATE DEHYDROGENASE COMPLEX, MITOCHONDRIAL-RELATED"/>
    <property type="match status" value="1"/>
</dbReference>
<keyword evidence="3" id="KW-0808">Transferase</keyword>
<dbReference type="AlphaFoldDB" id="A0ABD2Q9N6"/>
<evidence type="ECO:0000259" key="5">
    <source>
        <dbReference type="PROSITE" id="PS51826"/>
    </source>
</evidence>
<comment type="similarity">
    <text evidence="1 3">Belongs to the 2-oxoacid dehydrogenase family.</text>
</comment>
<dbReference type="PANTHER" id="PTHR23151">
    <property type="entry name" value="DIHYDROLIPOAMIDE ACETYL/SUCCINYL-TRANSFERASE-RELATED"/>
    <property type="match status" value="1"/>
</dbReference>
<evidence type="ECO:0000256" key="3">
    <source>
        <dbReference type="RuleBase" id="RU003423"/>
    </source>
</evidence>
<organism evidence="6 7">
    <name type="scientific">Cichlidogyrus casuarinus</name>
    <dbReference type="NCBI Taxonomy" id="1844966"/>
    <lineage>
        <taxon>Eukaryota</taxon>
        <taxon>Metazoa</taxon>
        <taxon>Spiralia</taxon>
        <taxon>Lophotrochozoa</taxon>
        <taxon>Platyhelminthes</taxon>
        <taxon>Monogenea</taxon>
        <taxon>Monopisthocotylea</taxon>
        <taxon>Dactylogyridea</taxon>
        <taxon>Ancyrocephalidae</taxon>
        <taxon>Cichlidogyrus</taxon>
    </lineage>
</organism>
<evidence type="ECO:0000313" key="6">
    <source>
        <dbReference type="EMBL" id="KAL3316268.1"/>
    </source>
</evidence>
<feature type="domain" description="Lipoyl-binding" evidence="4">
    <location>
        <begin position="1"/>
        <end position="65"/>
    </location>
</feature>
<feature type="domain" description="Peripheral subunit-binding (PSBD)" evidence="5">
    <location>
        <begin position="110"/>
        <end position="147"/>
    </location>
</feature>
<dbReference type="EMBL" id="JBJKFK010000571">
    <property type="protein sequence ID" value="KAL3316268.1"/>
    <property type="molecule type" value="Genomic_DNA"/>
</dbReference>
<dbReference type="Pfam" id="PF00364">
    <property type="entry name" value="Biotin_lipoyl"/>
    <property type="match status" value="1"/>
</dbReference>
<keyword evidence="2 3" id="KW-0450">Lipoyl</keyword>
<dbReference type="PROSITE" id="PS51826">
    <property type="entry name" value="PSBD"/>
    <property type="match status" value="1"/>
</dbReference>
<dbReference type="GO" id="GO:0045333">
    <property type="term" value="P:cellular respiration"/>
    <property type="evidence" value="ECO:0007669"/>
    <property type="project" value="UniProtKB-ARBA"/>
</dbReference>
<accession>A0ABD2Q9N6</accession>
<dbReference type="InterPro" id="IPR045257">
    <property type="entry name" value="E2/Pdx1"/>
</dbReference>
<dbReference type="InterPro" id="IPR023213">
    <property type="entry name" value="CAT-like_dom_sf"/>
</dbReference>
<dbReference type="InterPro" id="IPR036625">
    <property type="entry name" value="E3-bd_dom_sf"/>
</dbReference>
<dbReference type="Gene3D" id="4.10.320.10">
    <property type="entry name" value="E3-binding domain"/>
    <property type="match status" value="1"/>
</dbReference>
<dbReference type="GO" id="GO:0016746">
    <property type="term" value="F:acyltransferase activity"/>
    <property type="evidence" value="ECO:0007669"/>
    <property type="project" value="UniProtKB-KW"/>
</dbReference>
<keyword evidence="7" id="KW-1185">Reference proteome</keyword>
<dbReference type="EC" id="2.3.1.-" evidence="3"/>
<evidence type="ECO:0000313" key="7">
    <source>
        <dbReference type="Proteomes" id="UP001626550"/>
    </source>
</evidence>
<keyword evidence="3" id="KW-0012">Acyltransferase</keyword>
<reference evidence="6 7" key="1">
    <citation type="submission" date="2024-11" db="EMBL/GenBank/DDBJ databases">
        <title>Adaptive evolution of stress response genes in parasites aligns with host niche diversity.</title>
        <authorList>
            <person name="Hahn C."/>
            <person name="Resl P."/>
        </authorList>
    </citation>
    <scope>NUCLEOTIDE SEQUENCE [LARGE SCALE GENOMIC DNA]</scope>
    <source>
        <strain evidence="6">EGGRZ-B1_66</strain>
        <tissue evidence="6">Body</tissue>
    </source>
</reference>
<dbReference type="InterPro" id="IPR004167">
    <property type="entry name" value="PSBD"/>
</dbReference>
<dbReference type="Pfam" id="PF00198">
    <property type="entry name" value="2-oxoacid_dh"/>
    <property type="match status" value="1"/>
</dbReference>
<dbReference type="Proteomes" id="UP001626550">
    <property type="component" value="Unassembled WGS sequence"/>
</dbReference>
<evidence type="ECO:0000256" key="2">
    <source>
        <dbReference type="ARBA" id="ARBA00022823"/>
    </source>
</evidence>
<dbReference type="CDD" id="cd06849">
    <property type="entry name" value="lipoyl_domain"/>
    <property type="match status" value="1"/>
</dbReference>
<dbReference type="Gene3D" id="3.30.559.10">
    <property type="entry name" value="Chloramphenicol acetyltransferase-like domain"/>
    <property type="match status" value="1"/>
</dbReference>
<dbReference type="InterPro" id="IPR001078">
    <property type="entry name" value="2-oxoacid_DH_actylTfrase"/>
</dbReference>
<gene>
    <name evidence="6" type="ORF">Ciccas_005094</name>
</gene>
<comment type="cofactor">
    <cofactor evidence="3">
        <name>(R)-lipoate</name>
        <dbReference type="ChEBI" id="CHEBI:83088"/>
    </cofactor>
</comment>
<name>A0ABD2Q9N6_9PLAT</name>